<dbReference type="AlphaFoldDB" id="A0A1F5YNJ2"/>
<proteinExistence type="predicted"/>
<accession>A0A1F5YNJ2</accession>
<organism evidence="1 2">
    <name type="scientific">Candidatus Gottesmanbacteria bacterium RBG_16_52_11</name>
    <dbReference type="NCBI Taxonomy" id="1798374"/>
    <lineage>
        <taxon>Bacteria</taxon>
        <taxon>Candidatus Gottesmaniibacteriota</taxon>
    </lineage>
</organism>
<comment type="caution">
    <text evidence="1">The sequence shown here is derived from an EMBL/GenBank/DDBJ whole genome shotgun (WGS) entry which is preliminary data.</text>
</comment>
<gene>
    <name evidence="1" type="ORF">A2Z33_00635</name>
</gene>
<reference evidence="1 2" key="1">
    <citation type="journal article" date="2016" name="Nat. Commun.">
        <title>Thousands of microbial genomes shed light on interconnected biogeochemical processes in an aquifer system.</title>
        <authorList>
            <person name="Anantharaman K."/>
            <person name="Brown C.T."/>
            <person name="Hug L.A."/>
            <person name="Sharon I."/>
            <person name="Castelle C.J."/>
            <person name="Probst A.J."/>
            <person name="Thomas B.C."/>
            <person name="Singh A."/>
            <person name="Wilkins M.J."/>
            <person name="Karaoz U."/>
            <person name="Brodie E.L."/>
            <person name="Williams K.H."/>
            <person name="Hubbard S.S."/>
            <person name="Banfield J.F."/>
        </authorList>
    </citation>
    <scope>NUCLEOTIDE SEQUENCE [LARGE SCALE GENOMIC DNA]</scope>
</reference>
<sequence length="65" mass="7582">MVISVHTHRRHPEKNYLYNLNTGFEPDGPLGSNLLLYFCTSAWFSFPGHKDICIRKKEINFKSVI</sequence>
<protein>
    <submittedName>
        <fullName evidence="1">Uncharacterized protein</fullName>
    </submittedName>
</protein>
<evidence type="ECO:0000313" key="2">
    <source>
        <dbReference type="Proteomes" id="UP000178448"/>
    </source>
</evidence>
<evidence type="ECO:0000313" key="1">
    <source>
        <dbReference type="EMBL" id="OGG01527.1"/>
    </source>
</evidence>
<dbReference type="Proteomes" id="UP000178448">
    <property type="component" value="Unassembled WGS sequence"/>
</dbReference>
<name>A0A1F5YNJ2_9BACT</name>
<dbReference type="EMBL" id="MFJD01000015">
    <property type="protein sequence ID" value="OGG01527.1"/>
    <property type="molecule type" value="Genomic_DNA"/>
</dbReference>